<accession>A0A3A3A4S0</accession>
<evidence type="ECO:0000313" key="1">
    <source>
        <dbReference type="EMBL" id="RJE26714.1"/>
    </source>
</evidence>
<gene>
    <name evidence="1" type="ORF">PHISCL_00945</name>
</gene>
<dbReference type="AlphaFoldDB" id="A0A3A3A4S0"/>
<name>A0A3A3A4S0_9EURO</name>
<evidence type="ECO:0000313" key="2">
    <source>
        <dbReference type="Proteomes" id="UP000266188"/>
    </source>
</evidence>
<reference evidence="2" key="1">
    <citation type="submission" date="2017-02" db="EMBL/GenBank/DDBJ databases">
        <authorList>
            <person name="Tafer H."/>
            <person name="Lopandic K."/>
        </authorList>
    </citation>
    <scope>NUCLEOTIDE SEQUENCE [LARGE SCALE GENOMIC DNA]</scope>
    <source>
        <strain evidence="2">CBS 366.77</strain>
    </source>
</reference>
<keyword evidence="2" id="KW-1185">Reference proteome</keyword>
<dbReference type="EMBL" id="MVGC01000016">
    <property type="protein sequence ID" value="RJE26714.1"/>
    <property type="molecule type" value="Genomic_DNA"/>
</dbReference>
<dbReference type="Proteomes" id="UP000266188">
    <property type="component" value="Unassembled WGS sequence"/>
</dbReference>
<organism evidence="1 2">
    <name type="scientific">Aspergillus sclerotialis</name>
    <dbReference type="NCBI Taxonomy" id="2070753"/>
    <lineage>
        <taxon>Eukaryota</taxon>
        <taxon>Fungi</taxon>
        <taxon>Dikarya</taxon>
        <taxon>Ascomycota</taxon>
        <taxon>Pezizomycotina</taxon>
        <taxon>Eurotiomycetes</taxon>
        <taxon>Eurotiomycetidae</taxon>
        <taxon>Eurotiales</taxon>
        <taxon>Aspergillaceae</taxon>
        <taxon>Aspergillus</taxon>
        <taxon>Aspergillus subgen. Polypaecilum</taxon>
    </lineage>
</organism>
<proteinExistence type="predicted"/>
<protein>
    <submittedName>
        <fullName evidence="1">Uncharacterized protein</fullName>
    </submittedName>
</protein>
<sequence length="78" mass="9023">MRIVAYRKIQETLLVLVVDFKFFETPGGTELNPKPSQINKVLQPRDLDPLDVSESFEPSHRDSRAHNLTSHLIVRRLL</sequence>
<comment type="caution">
    <text evidence="1">The sequence shown here is derived from an EMBL/GenBank/DDBJ whole genome shotgun (WGS) entry which is preliminary data.</text>
</comment>